<keyword evidence="7" id="KW-1185">Reference proteome</keyword>
<dbReference type="Pfam" id="PF00015">
    <property type="entry name" value="MCPsignal"/>
    <property type="match status" value="1"/>
</dbReference>
<dbReference type="EMBL" id="LNTY01000025">
    <property type="protein sequence ID" value="KXF82401.1"/>
    <property type="molecule type" value="Genomic_DNA"/>
</dbReference>
<evidence type="ECO:0000256" key="1">
    <source>
        <dbReference type="ARBA" id="ARBA00004370"/>
    </source>
</evidence>
<dbReference type="GO" id="GO:0016020">
    <property type="term" value="C:membrane"/>
    <property type="evidence" value="ECO:0007669"/>
    <property type="project" value="UniProtKB-SubCell"/>
</dbReference>
<dbReference type="GO" id="GO:0007165">
    <property type="term" value="P:signal transduction"/>
    <property type="evidence" value="ECO:0007669"/>
    <property type="project" value="UniProtKB-KW"/>
</dbReference>
<evidence type="ECO:0000256" key="2">
    <source>
        <dbReference type="ARBA" id="ARBA00023224"/>
    </source>
</evidence>
<keyword evidence="2 3" id="KW-0807">Transducer</keyword>
<evidence type="ECO:0000259" key="5">
    <source>
        <dbReference type="PROSITE" id="PS50111"/>
    </source>
</evidence>
<evidence type="ECO:0000313" key="7">
    <source>
        <dbReference type="Proteomes" id="UP000070529"/>
    </source>
</evidence>
<evidence type="ECO:0000256" key="4">
    <source>
        <dbReference type="SAM" id="Coils"/>
    </source>
</evidence>
<accession>A0A135IAB5</accession>
<sequence>MAFWNSNKLKAEFSQQMQEVASNYNAKAMMLEQQLEEKDAKIAELETQIENRQKTSQCQQQGTSMLEAIREGLLVNADTLVAEKHEISALDDMFSQTLSALANLSARANKITEEANRNRAAVAELTETTTSINRFVAAVQEISEQTNLLALNAAIEAARAGEAGRGFAVVADEVRQLAKKAGESSSQIEALVKKVIDQNADIQHLVEESQRGADDVASSSTQIESVVNQVIEKSKNMQRVIQNAAVSSFLNTVKLDHAVWKSAIYKHISLGDYGQQVNRHTECRLGKWYFEGDGATHFKKNPSFSAIDVPHKQVHESGRMALEAGLRGDLRSLVDHLNAMEEGSLRVTDALENLIAESAVR</sequence>
<dbReference type="Pfam" id="PF13682">
    <property type="entry name" value="CZB"/>
    <property type="match status" value="1"/>
</dbReference>
<organism evidence="6 7">
    <name type="scientific">Enterovibrio coralii</name>
    <dbReference type="NCBI Taxonomy" id="294935"/>
    <lineage>
        <taxon>Bacteria</taxon>
        <taxon>Pseudomonadati</taxon>
        <taxon>Pseudomonadota</taxon>
        <taxon>Gammaproteobacteria</taxon>
        <taxon>Vibrionales</taxon>
        <taxon>Vibrionaceae</taxon>
        <taxon>Enterovibrio</taxon>
    </lineage>
</organism>
<protein>
    <submittedName>
        <fullName evidence="6">Chemotaxis protein</fullName>
    </submittedName>
</protein>
<proteinExistence type="predicted"/>
<dbReference type="OrthoDB" id="9808588at2"/>
<dbReference type="Proteomes" id="UP000070529">
    <property type="component" value="Unassembled WGS sequence"/>
</dbReference>
<dbReference type="SMART" id="SM00283">
    <property type="entry name" value="MA"/>
    <property type="match status" value="1"/>
</dbReference>
<dbReference type="InterPro" id="IPR025991">
    <property type="entry name" value="Chemoreceptor_zinc-bind_dom"/>
</dbReference>
<dbReference type="PANTHER" id="PTHR32089:SF70">
    <property type="entry name" value="ENERGY TAXIS MODULATING METHYL ACCEPTING SENSORY TRANSDUCER"/>
    <property type="match status" value="1"/>
</dbReference>
<dbReference type="Gene3D" id="6.10.250.3200">
    <property type="match status" value="1"/>
</dbReference>
<dbReference type="SUPFAM" id="SSF58104">
    <property type="entry name" value="Methyl-accepting chemotaxis protein (MCP) signaling domain"/>
    <property type="match status" value="1"/>
</dbReference>
<dbReference type="GO" id="GO:0006935">
    <property type="term" value="P:chemotaxis"/>
    <property type="evidence" value="ECO:0007669"/>
    <property type="project" value="UniProtKB-ARBA"/>
</dbReference>
<dbReference type="InterPro" id="IPR004089">
    <property type="entry name" value="MCPsignal_dom"/>
</dbReference>
<dbReference type="STRING" id="294935.ATN88_09725"/>
<reference evidence="6 7" key="1">
    <citation type="submission" date="2015-11" db="EMBL/GenBank/DDBJ databases">
        <title>Genomic Taxonomy of the Vibrionaceae.</title>
        <authorList>
            <person name="Gomez-Gil B."/>
            <person name="Enciso-Ibarra J."/>
        </authorList>
    </citation>
    <scope>NUCLEOTIDE SEQUENCE [LARGE SCALE GENOMIC DNA]</scope>
    <source>
        <strain evidence="6 7">CAIM 912</strain>
    </source>
</reference>
<gene>
    <name evidence="6" type="ORF">ATN88_09725</name>
</gene>
<dbReference type="RefSeq" id="WP_067413913.1">
    <property type="nucleotide sequence ID" value="NZ_LNTY01000025.1"/>
</dbReference>
<comment type="caution">
    <text evidence="6">The sequence shown here is derived from an EMBL/GenBank/DDBJ whole genome shotgun (WGS) entry which is preliminary data.</text>
</comment>
<comment type="subcellular location">
    <subcellularLocation>
        <location evidence="1">Membrane</location>
    </subcellularLocation>
</comment>
<dbReference type="AlphaFoldDB" id="A0A135IAB5"/>
<keyword evidence="4" id="KW-0175">Coiled coil</keyword>
<feature type="domain" description="Methyl-accepting transducer" evidence="5">
    <location>
        <begin position="34"/>
        <end position="263"/>
    </location>
</feature>
<dbReference type="Gene3D" id="1.20.120.30">
    <property type="entry name" value="Aspartate receptor, ligand-binding domain"/>
    <property type="match status" value="1"/>
</dbReference>
<feature type="coiled-coil region" evidence="4">
    <location>
        <begin position="14"/>
        <end position="55"/>
    </location>
</feature>
<dbReference type="PROSITE" id="PS50111">
    <property type="entry name" value="CHEMOTAXIS_TRANSDUC_2"/>
    <property type="match status" value="1"/>
</dbReference>
<evidence type="ECO:0000313" key="6">
    <source>
        <dbReference type="EMBL" id="KXF82401.1"/>
    </source>
</evidence>
<name>A0A135IAB5_9GAMM</name>
<dbReference type="PANTHER" id="PTHR32089">
    <property type="entry name" value="METHYL-ACCEPTING CHEMOTAXIS PROTEIN MCPB"/>
    <property type="match status" value="1"/>
</dbReference>
<evidence type="ECO:0000256" key="3">
    <source>
        <dbReference type="PROSITE-ProRule" id="PRU00284"/>
    </source>
</evidence>